<keyword evidence="2 3" id="KW-0663">Pyridoxal phosphate</keyword>
<accession>A0A387FLL0</accession>
<feature type="domain" description="Orn/DAP/Arg decarboxylase 2 N-terminal" evidence="4">
    <location>
        <begin position="26"/>
        <end position="249"/>
    </location>
</feature>
<dbReference type="PANTHER" id="PTHR43727:SF1">
    <property type="entry name" value="CARBOXYNORSPERMIDINE_CARBOXYSPERMIDINE DECARBOXYLASE"/>
    <property type="match status" value="1"/>
</dbReference>
<feature type="modified residue" description="N6-(pyridoxal phosphate)lysine" evidence="3">
    <location>
        <position position="46"/>
    </location>
</feature>
<dbReference type="AlphaFoldDB" id="A0A387FLL0"/>
<proteinExistence type="predicted"/>
<evidence type="ECO:0000259" key="4">
    <source>
        <dbReference type="Pfam" id="PF02784"/>
    </source>
</evidence>
<dbReference type="GeneID" id="93824863"/>
<evidence type="ECO:0000256" key="1">
    <source>
        <dbReference type="ARBA" id="ARBA00001933"/>
    </source>
</evidence>
<dbReference type="PRINTS" id="PR01179">
    <property type="entry name" value="ODADCRBXLASE"/>
</dbReference>
<dbReference type="OrthoDB" id="9802241at2"/>
<evidence type="ECO:0000256" key="2">
    <source>
        <dbReference type="ARBA" id="ARBA00022898"/>
    </source>
</evidence>
<dbReference type="InterPro" id="IPR029066">
    <property type="entry name" value="PLP-binding_barrel"/>
</dbReference>
<gene>
    <name evidence="5" type="ORF">DV961_12320</name>
</gene>
<reference evidence="6" key="1">
    <citation type="journal article" date="2018" name="Vet. Microbiol.">
        <title>Molecular epidemiology of methicillin-resistant staphylococci amongst veterinary personnel, personnel-owned pets, patients and the hospital environment of two companion animal veterinary hospitals.</title>
        <authorList>
            <person name="Worthing K.A."/>
            <person name="Brown J."/>
            <person name="Gerber L."/>
            <person name="Abraham S."/>
            <person name="Trott D."/>
            <person name="Norris J.M."/>
        </authorList>
    </citation>
    <scope>NUCLEOTIDE SEQUENCE [LARGE SCALE GENOMIC DNA]</scope>
    <source>
        <strain evidence="6">ST496-2</strain>
    </source>
</reference>
<dbReference type="InterPro" id="IPR009006">
    <property type="entry name" value="Ala_racemase/Decarboxylase_C"/>
</dbReference>
<dbReference type="SUPFAM" id="SSF50621">
    <property type="entry name" value="Alanine racemase C-terminal domain-like"/>
    <property type="match status" value="1"/>
</dbReference>
<evidence type="ECO:0000313" key="5">
    <source>
        <dbReference type="EMBL" id="REA80229.1"/>
    </source>
</evidence>
<comment type="caution">
    <text evidence="5">The sequence shown here is derived from an EMBL/GenBank/DDBJ whole genome shotgun (WGS) entry which is preliminary data.</text>
</comment>
<sequence length="363" mass="42426">MNLDNISMYFKLNAPVVIYDLDFLLTHIEKLKKEVPNKIKVLYSVKANSNYKILKFLNNNEFISGFECASIQELNLIEKLTKKHISITGPSFSYNDIKDLYDNGYIYDFNSINQIKNLGGFLFDKSIGIRIMIDKSSLEYKNNNSSRFGITVNELMKDENIQYLNNNNIKIERIHFHSGEKDSKDIEKILNCVKFIYETELKKDIKSINLGGGWKFLSDKNRLNRELLNIIEEIDCDNYDIFIEPGSLIIDKCGYLLVEVIDIDKRQNHQSAVVNVSAHNLLTWFLTYPIANNGNNSKKYKTDLWGASCYEEDFFLKNHQMNEMFVGTKILFYPFGAYFKNNCKRLHDIEFPTEVYFYDGEFI</sequence>
<dbReference type="Proteomes" id="UP000256409">
    <property type="component" value="Unassembled WGS sequence"/>
</dbReference>
<feature type="active site" description="Proton donor" evidence="3">
    <location>
        <position position="309"/>
    </location>
</feature>
<protein>
    <recommendedName>
        <fullName evidence="4">Orn/DAP/Arg decarboxylase 2 N-terminal domain-containing protein</fullName>
    </recommendedName>
</protein>
<dbReference type="InterPro" id="IPR000183">
    <property type="entry name" value="Orn/DAP/Arg_de-COase"/>
</dbReference>
<comment type="cofactor">
    <cofactor evidence="1 3">
        <name>pyridoxal 5'-phosphate</name>
        <dbReference type="ChEBI" id="CHEBI:597326"/>
    </cofactor>
</comment>
<name>A0A387FLL0_STAPS</name>
<dbReference type="InterPro" id="IPR022644">
    <property type="entry name" value="De-COase2_N"/>
</dbReference>
<evidence type="ECO:0000256" key="3">
    <source>
        <dbReference type="PIRSR" id="PIRSR600183-50"/>
    </source>
</evidence>
<dbReference type="Pfam" id="PF02784">
    <property type="entry name" value="Orn_Arg_deC_N"/>
    <property type="match status" value="1"/>
</dbReference>
<dbReference type="GO" id="GO:0009089">
    <property type="term" value="P:lysine biosynthetic process via diaminopimelate"/>
    <property type="evidence" value="ECO:0007669"/>
    <property type="project" value="TreeGrafter"/>
</dbReference>
<dbReference type="GO" id="GO:0008836">
    <property type="term" value="F:diaminopimelate decarboxylase activity"/>
    <property type="evidence" value="ECO:0007669"/>
    <property type="project" value="TreeGrafter"/>
</dbReference>
<dbReference type="SUPFAM" id="SSF51419">
    <property type="entry name" value="PLP-binding barrel"/>
    <property type="match status" value="1"/>
</dbReference>
<dbReference type="EMBL" id="QQPC01000116">
    <property type="protein sequence ID" value="REA80229.1"/>
    <property type="molecule type" value="Genomic_DNA"/>
</dbReference>
<dbReference type="Gene3D" id="2.40.37.10">
    <property type="entry name" value="Lyase, Ornithine Decarboxylase, Chain A, domain 1"/>
    <property type="match status" value="1"/>
</dbReference>
<evidence type="ECO:0000313" key="6">
    <source>
        <dbReference type="Proteomes" id="UP000256409"/>
    </source>
</evidence>
<dbReference type="PANTHER" id="PTHR43727">
    <property type="entry name" value="DIAMINOPIMELATE DECARBOXYLASE"/>
    <property type="match status" value="1"/>
</dbReference>
<organism evidence="5 6">
    <name type="scientific">Staphylococcus pseudintermedius</name>
    <dbReference type="NCBI Taxonomy" id="283734"/>
    <lineage>
        <taxon>Bacteria</taxon>
        <taxon>Bacillati</taxon>
        <taxon>Bacillota</taxon>
        <taxon>Bacilli</taxon>
        <taxon>Bacillales</taxon>
        <taxon>Staphylococcaceae</taxon>
        <taxon>Staphylococcus</taxon>
        <taxon>Staphylococcus intermedius group</taxon>
    </lineage>
</organism>
<dbReference type="RefSeq" id="WP_037543326.1">
    <property type="nucleotide sequence ID" value="NZ_BAAFHP010000023.1"/>
</dbReference>
<dbReference type="Gene3D" id="3.20.20.10">
    <property type="entry name" value="Alanine racemase"/>
    <property type="match status" value="1"/>
</dbReference>